<keyword evidence="7 9" id="KW-0378">Hydrolase</keyword>
<dbReference type="PANTHER" id="PTHR11264:SF0">
    <property type="entry name" value="URACIL-DNA GLYCOSYLASE"/>
    <property type="match status" value="1"/>
</dbReference>
<comment type="similarity">
    <text evidence="3 9 11">Belongs to the uracil-DNA glycosylase (UDG) superfamily. UNG family.</text>
</comment>
<dbReference type="InterPro" id="IPR005122">
    <property type="entry name" value="Uracil-DNA_glycosylase-like"/>
</dbReference>
<evidence type="ECO:0000313" key="14">
    <source>
        <dbReference type="Proteomes" id="UP000711391"/>
    </source>
</evidence>
<gene>
    <name evidence="9" type="primary">ung</name>
    <name evidence="13" type="ORF">ISQ64_03545</name>
</gene>
<dbReference type="Pfam" id="PF03167">
    <property type="entry name" value="UDG"/>
    <property type="match status" value="1"/>
</dbReference>
<dbReference type="PANTHER" id="PTHR11264">
    <property type="entry name" value="URACIL-DNA GLYCOSYLASE"/>
    <property type="match status" value="1"/>
</dbReference>
<feature type="active site" description="Proton acceptor" evidence="9 10">
    <location>
        <position position="71"/>
    </location>
</feature>
<keyword evidence="6 9" id="KW-0227">DNA damage</keyword>
<dbReference type="NCBIfam" id="NF003588">
    <property type="entry name" value="PRK05254.1-1"/>
    <property type="match status" value="1"/>
</dbReference>
<comment type="caution">
    <text evidence="13">The sequence shown here is derived from an EMBL/GenBank/DDBJ whole genome shotgun (WGS) entry which is preliminary data.</text>
</comment>
<dbReference type="GO" id="GO:0004844">
    <property type="term" value="F:uracil DNA N-glycosylase activity"/>
    <property type="evidence" value="ECO:0007669"/>
    <property type="project" value="UniProtKB-UniRule"/>
</dbReference>
<dbReference type="SMART" id="SM00987">
    <property type="entry name" value="UreE_C"/>
    <property type="match status" value="1"/>
</dbReference>
<dbReference type="NCBIfam" id="TIGR00628">
    <property type="entry name" value="ung"/>
    <property type="match status" value="1"/>
</dbReference>
<feature type="domain" description="Uracil-DNA glycosylase-like" evidence="12">
    <location>
        <begin position="56"/>
        <end position="215"/>
    </location>
</feature>
<organism evidence="13 14">
    <name type="scientific">SAR86 cluster bacterium</name>
    <dbReference type="NCBI Taxonomy" id="2030880"/>
    <lineage>
        <taxon>Bacteria</taxon>
        <taxon>Pseudomonadati</taxon>
        <taxon>Pseudomonadota</taxon>
        <taxon>Gammaproteobacteria</taxon>
        <taxon>SAR86 cluster</taxon>
    </lineage>
</organism>
<dbReference type="EMBL" id="JADHQD010000019">
    <property type="protein sequence ID" value="MBL6818459.1"/>
    <property type="molecule type" value="Genomic_DNA"/>
</dbReference>
<dbReference type="AlphaFoldDB" id="A0A937IDX7"/>
<dbReference type="PROSITE" id="PS00130">
    <property type="entry name" value="U_DNA_GLYCOSYLASE"/>
    <property type="match status" value="1"/>
</dbReference>
<dbReference type="InterPro" id="IPR018085">
    <property type="entry name" value="Ura-DNA_Glyclase_AS"/>
</dbReference>
<dbReference type="SMART" id="SM00986">
    <property type="entry name" value="UDG"/>
    <property type="match status" value="1"/>
</dbReference>
<proteinExistence type="inferred from homology"/>
<dbReference type="NCBIfam" id="NF003592">
    <property type="entry name" value="PRK05254.1-5"/>
    <property type="match status" value="1"/>
</dbReference>
<accession>A0A937IDX7</accession>
<dbReference type="InterPro" id="IPR036895">
    <property type="entry name" value="Uracil-DNA_glycosylase-like_sf"/>
</dbReference>
<evidence type="ECO:0000256" key="1">
    <source>
        <dbReference type="ARBA" id="ARBA00001400"/>
    </source>
</evidence>
<evidence type="ECO:0000256" key="5">
    <source>
        <dbReference type="ARBA" id="ARBA00018429"/>
    </source>
</evidence>
<dbReference type="EC" id="3.2.2.27" evidence="4 9"/>
<evidence type="ECO:0000256" key="11">
    <source>
        <dbReference type="RuleBase" id="RU003780"/>
    </source>
</evidence>
<dbReference type="HAMAP" id="MF_00148">
    <property type="entry name" value="UDG"/>
    <property type="match status" value="1"/>
</dbReference>
<dbReference type="SUPFAM" id="SSF52141">
    <property type="entry name" value="Uracil-DNA glycosylase-like"/>
    <property type="match status" value="1"/>
</dbReference>
<evidence type="ECO:0000256" key="4">
    <source>
        <dbReference type="ARBA" id="ARBA00012030"/>
    </source>
</evidence>
<comment type="catalytic activity">
    <reaction evidence="1 9 11">
        <text>Hydrolyzes single-stranded DNA or mismatched double-stranded DNA and polynucleotides, releasing free uracil.</text>
        <dbReference type="EC" id="3.2.2.27"/>
    </reaction>
</comment>
<keyword evidence="9" id="KW-0963">Cytoplasm</keyword>
<dbReference type="Gene3D" id="3.40.470.10">
    <property type="entry name" value="Uracil-DNA glycosylase-like domain"/>
    <property type="match status" value="1"/>
</dbReference>
<evidence type="ECO:0000256" key="2">
    <source>
        <dbReference type="ARBA" id="ARBA00002631"/>
    </source>
</evidence>
<dbReference type="GO" id="GO:0005737">
    <property type="term" value="C:cytoplasm"/>
    <property type="evidence" value="ECO:0007669"/>
    <property type="project" value="UniProtKB-SubCell"/>
</dbReference>
<evidence type="ECO:0000256" key="6">
    <source>
        <dbReference type="ARBA" id="ARBA00022763"/>
    </source>
</evidence>
<comment type="function">
    <text evidence="2 9 11">Excises uracil residues from the DNA which can arise as a result of misincorporation of dUMP residues by DNA polymerase or due to deamination of cytosine.</text>
</comment>
<evidence type="ECO:0000313" key="13">
    <source>
        <dbReference type="EMBL" id="MBL6818459.1"/>
    </source>
</evidence>
<dbReference type="NCBIfam" id="NF003589">
    <property type="entry name" value="PRK05254.1-2"/>
    <property type="match status" value="1"/>
</dbReference>
<comment type="subcellular location">
    <subcellularLocation>
        <location evidence="9">Cytoplasm</location>
    </subcellularLocation>
</comment>
<evidence type="ECO:0000256" key="9">
    <source>
        <dbReference type="HAMAP-Rule" id="MF_00148"/>
    </source>
</evidence>
<dbReference type="InterPro" id="IPR002043">
    <property type="entry name" value="UDG_fam1"/>
</dbReference>
<evidence type="ECO:0000256" key="3">
    <source>
        <dbReference type="ARBA" id="ARBA00008184"/>
    </source>
</evidence>
<sequence>MQQFETYLRLPNDWQKEIEKANLNLDLDQPIKEIFKQIKSKVNVYPSLENIYKAFELCSYKKTKVVIFGQDPYHQNGFANGLAFAVNKGLKIPPSLKNIYKEIEDDVGFCKFNSGNLENWAKQGVLLLNSSLSVIESKPGSHKDIGWNKLINSVIQLLNNKGGVIFLLWGSHSSQKEMLIDKNVNFVFKSSHPSPLSSYRSFFGCKHFSSTNKLLISRKEKPINW</sequence>
<evidence type="ECO:0000256" key="7">
    <source>
        <dbReference type="ARBA" id="ARBA00022801"/>
    </source>
</evidence>
<keyword evidence="8 9" id="KW-0234">DNA repair</keyword>
<reference evidence="13" key="1">
    <citation type="submission" date="2020-10" db="EMBL/GenBank/DDBJ databases">
        <title>Microbiome of the Black Sea water column analyzed by genome centric metagenomics.</title>
        <authorList>
            <person name="Cabello-Yeves P.J."/>
            <person name="Callieri C."/>
            <person name="Picazo A."/>
            <person name="Mehrshad M."/>
            <person name="Haro-Moreno J.M."/>
            <person name="Roda-Garcia J."/>
            <person name="Dzembekova N."/>
            <person name="Slabakova V."/>
            <person name="Slabakova N."/>
            <person name="Moncheva S."/>
            <person name="Rodriguez-Valera F."/>
        </authorList>
    </citation>
    <scope>NUCLEOTIDE SEQUENCE</scope>
    <source>
        <strain evidence="13">BS307-5m-G50</strain>
    </source>
</reference>
<evidence type="ECO:0000256" key="10">
    <source>
        <dbReference type="PROSITE-ProRule" id="PRU10072"/>
    </source>
</evidence>
<evidence type="ECO:0000256" key="8">
    <source>
        <dbReference type="ARBA" id="ARBA00023204"/>
    </source>
</evidence>
<dbReference type="CDD" id="cd10027">
    <property type="entry name" value="UDG-F1-like"/>
    <property type="match status" value="1"/>
</dbReference>
<keyword evidence="13" id="KW-0326">Glycosidase</keyword>
<name>A0A937IDX7_9GAMM</name>
<dbReference type="GO" id="GO:0097510">
    <property type="term" value="P:base-excision repair, AP site formation via deaminated base removal"/>
    <property type="evidence" value="ECO:0007669"/>
    <property type="project" value="TreeGrafter"/>
</dbReference>
<dbReference type="Proteomes" id="UP000711391">
    <property type="component" value="Unassembled WGS sequence"/>
</dbReference>
<evidence type="ECO:0000259" key="12">
    <source>
        <dbReference type="SMART" id="SM00986"/>
    </source>
</evidence>
<protein>
    <recommendedName>
        <fullName evidence="5 9">Uracil-DNA glycosylase</fullName>
        <shortName evidence="9">UDG</shortName>
        <ecNumber evidence="4 9">3.2.2.27</ecNumber>
    </recommendedName>
</protein>